<accession>A0A0P1HDL2</accession>
<dbReference type="InterPro" id="IPR003010">
    <property type="entry name" value="C-N_Hydrolase"/>
</dbReference>
<dbReference type="PANTHER" id="PTHR43674">
    <property type="entry name" value="NITRILASE C965.09-RELATED"/>
    <property type="match status" value="1"/>
</dbReference>
<dbReference type="CDD" id="cd07197">
    <property type="entry name" value="nitrilase"/>
    <property type="match status" value="1"/>
</dbReference>
<dbReference type="PROSITE" id="PS50263">
    <property type="entry name" value="CN_HYDROLASE"/>
    <property type="match status" value="1"/>
</dbReference>
<proteinExistence type="predicted"/>
<dbReference type="RefSeq" id="WP_058287695.1">
    <property type="nucleotide sequence ID" value="NZ_CYSR01000033.1"/>
</dbReference>
<dbReference type="EC" id="6.3.5.1" evidence="3"/>
<dbReference type="Proteomes" id="UP000051326">
    <property type="component" value="Unassembled WGS sequence"/>
</dbReference>
<dbReference type="InterPro" id="IPR036526">
    <property type="entry name" value="C-N_Hydrolase_sf"/>
</dbReference>
<dbReference type="AlphaFoldDB" id="A0A0P1HDL2"/>
<dbReference type="Gene3D" id="3.60.110.10">
    <property type="entry name" value="Carbon-nitrogen hydrolase"/>
    <property type="match status" value="1"/>
</dbReference>
<dbReference type="Pfam" id="PF00795">
    <property type="entry name" value="CN_hydrolase"/>
    <property type="match status" value="1"/>
</dbReference>
<dbReference type="InterPro" id="IPR050345">
    <property type="entry name" value="Aliph_Amidase/BUP"/>
</dbReference>
<protein>
    <submittedName>
        <fullName evidence="3">Glutamine-dependent NAD(+) synthetase</fullName>
        <ecNumber evidence="3">6.3.5.1</ecNumber>
    </submittedName>
</protein>
<evidence type="ECO:0000259" key="2">
    <source>
        <dbReference type="PROSITE" id="PS50263"/>
    </source>
</evidence>
<name>A0A0P1HDL2_9RHOB</name>
<reference evidence="3 4" key="1">
    <citation type="submission" date="2015-09" db="EMBL/GenBank/DDBJ databases">
        <authorList>
            <consortium name="Swine Surveillance"/>
        </authorList>
    </citation>
    <scope>NUCLEOTIDE SEQUENCE [LARGE SCALE GENOMIC DNA]</scope>
    <source>
        <strain evidence="3 4">CECT 8399</strain>
    </source>
</reference>
<dbReference type="PANTHER" id="PTHR43674:SF2">
    <property type="entry name" value="BETA-UREIDOPROPIONASE"/>
    <property type="match status" value="1"/>
</dbReference>
<dbReference type="SUPFAM" id="SSF56317">
    <property type="entry name" value="Carbon-nitrogen hydrolase"/>
    <property type="match status" value="1"/>
</dbReference>
<evidence type="ECO:0000256" key="1">
    <source>
        <dbReference type="ARBA" id="ARBA00022801"/>
    </source>
</evidence>
<feature type="domain" description="CN hydrolase" evidence="2">
    <location>
        <begin position="1"/>
        <end position="241"/>
    </location>
</feature>
<dbReference type="GO" id="GO:0016811">
    <property type="term" value="F:hydrolase activity, acting on carbon-nitrogen (but not peptide) bonds, in linear amides"/>
    <property type="evidence" value="ECO:0007669"/>
    <property type="project" value="UniProtKB-ARBA"/>
</dbReference>
<evidence type="ECO:0000313" key="3">
    <source>
        <dbReference type="EMBL" id="CUI01697.1"/>
    </source>
</evidence>
<keyword evidence="1" id="KW-0378">Hydrolase</keyword>
<gene>
    <name evidence="3" type="primary">nadE_2</name>
    <name evidence="3" type="ORF">PHA8399_03843</name>
</gene>
<evidence type="ECO:0000313" key="4">
    <source>
        <dbReference type="Proteomes" id="UP000051326"/>
    </source>
</evidence>
<dbReference type="GO" id="GO:0003952">
    <property type="term" value="F:NAD+ synthase (glutamine-hydrolyzing) activity"/>
    <property type="evidence" value="ECO:0007669"/>
    <property type="project" value="UniProtKB-EC"/>
</dbReference>
<organism evidence="3 4">
    <name type="scientific">Leisingera aquaemixtae</name>
    <dbReference type="NCBI Taxonomy" id="1396826"/>
    <lineage>
        <taxon>Bacteria</taxon>
        <taxon>Pseudomonadati</taxon>
        <taxon>Pseudomonadota</taxon>
        <taxon>Alphaproteobacteria</taxon>
        <taxon>Rhodobacterales</taxon>
        <taxon>Roseobacteraceae</taxon>
        <taxon>Leisingera</taxon>
    </lineage>
</organism>
<dbReference type="STRING" id="1396826.PHA8399_03843"/>
<keyword evidence="3" id="KW-0436">Ligase</keyword>
<sequence>MRITIADWDPRPEARAAQAAALAAHAAAEQSDMILLPEMPLCPWLAASPERDAALWEQSVRDHESGLDDLGALAGTALAGSRPVLDPTGQPLNRAFLLQDARIAAEPHEKAALPEEEGYWESRWYDAGKQQAVPLDWNGVRIGFAICTELWDWDHACRLSRAGTDVLLVPRATPDLGSDVWIAGARALAVRTGCYVLSSNFAYPGAEGFDFEGLSVAADPDGGLLAVTSKERPYATVSISVSAARQAKAAYPRYILDKVKEKKSAP</sequence>
<dbReference type="EMBL" id="CYSR01000033">
    <property type="protein sequence ID" value="CUI01697.1"/>
    <property type="molecule type" value="Genomic_DNA"/>
</dbReference>